<feature type="signal peptide" evidence="1">
    <location>
        <begin position="1"/>
        <end position="34"/>
    </location>
</feature>
<evidence type="ECO:0000313" key="2">
    <source>
        <dbReference type="EMBL" id="GIX83249.1"/>
    </source>
</evidence>
<dbReference type="EMBL" id="BPLR01003310">
    <property type="protein sequence ID" value="GIX83249.1"/>
    <property type="molecule type" value="Genomic_DNA"/>
</dbReference>
<reference evidence="2 3" key="1">
    <citation type="submission" date="2021-06" db="EMBL/GenBank/DDBJ databases">
        <title>Caerostris extrusa draft genome.</title>
        <authorList>
            <person name="Kono N."/>
            <person name="Arakawa K."/>
        </authorList>
    </citation>
    <scope>NUCLEOTIDE SEQUENCE [LARGE SCALE GENOMIC DNA]</scope>
</reference>
<dbReference type="Proteomes" id="UP001054945">
    <property type="component" value="Unassembled WGS sequence"/>
</dbReference>
<protein>
    <submittedName>
        <fullName evidence="2">Uncharacterized protein</fullName>
    </submittedName>
</protein>
<organism evidence="2 3">
    <name type="scientific">Caerostris extrusa</name>
    <name type="common">Bark spider</name>
    <name type="synonym">Caerostris bankana</name>
    <dbReference type="NCBI Taxonomy" id="172846"/>
    <lineage>
        <taxon>Eukaryota</taxon>
        <taxon>Metazoa</taxon>
        <taxon>Ecdysozoa</taxon>
        <taxon>Arthropoda</taxon>
        <taxon>Chelicerata</taxon>
        <taxon>Arachnida</taxon>
        <taxon>Araneae</taxon>
        <taxon>Araneomorphae</taxon>
        <taxon>Entelegynae</taxon>
        <taxon>Araneoidea</taxon>
        <taxon>Araneidae</taxon>
        <taxon>Caerostris</taxon>
    </lineage>
</organism>
<dbReference type="AlphaFoldDB" id="A0AAV4NIF8"/>
<name>A0AAV4NIF8_CAEEX</name>
<sequence>MAMSYWWETPLFSVKLGILFLECWLGLVPNRVDEKEVPSKILSRFSNSYLGMARRLELDRSRMKEFYFLSFKPQEILLLLQISYFFCETNLRLFWN</sequence>
<gene>
    <name evidence="2" type="ORF">CEXT_290081</name>
</gene>
<comment type="caution">
    <text evidence="2">The sequence shown here is derived from an EMBL/GenBank/DDBJ whole genome shotgun (WGS) entry which is preliminary data.</text>
</comment>
<evidence type="ECO:0000313" key="3">
    <source>
        <dbReference type="Proteomes" id="UP001054945"/>
    </source>
</evidence>
<proteinExistence type="predicted"/>
<keyword evidence="3" id="KW-1185">Reference proteome</keyword>
<keyword evidence="1" id="KW-0732">Signal</keyword>
<evidence type="ECO:0000256" key="1">
    <source>
        <dbReference type="SAM" id="SignalP"/>
    </source>
</evidence>
<accession>A0AAV4NIF8</accession>
<feature type="chain" id="PRO_5043551258" evidence="1">
    <location>
        <begin position="35"/>
        <end position="96"/>
    </location>
</feature>